<evidence type="ECO:0000256" key="2">
    <source>
        <dbReference type="PROSITE-ProRule" id="PRU00473"/>
    </source>
</evidence>
<keyword evidence="2" id="KW-0472">Membrane</keyword>
<reference evidence="6" key="1">
    <citation type="journal article" date="2019" name="Int. J. Syst. Evol. Microbiol.">
        <title>The Global Catalogue of Microorganisms (GCM) 10K type strain sequencing project: providing services to taxonomists for standard genome sequencing and annotation.</title>
        <authorList>
            <consortium name="The Broad Institute Genomics Platform"/>
            <consortium name="The Broad Institute Genome Sequencing Center for Infectious Disease"/>
            <person name="Wu L."/>
            <person name="Ma J."/>
        </authorList>
    </citation>
    <scope>NUCLEOTIDE SEQUENCE [LARGE SCALE GENOMIC DNA]</scope>
    <source>
        <strain evidence="6">CECT 8288</strain>
    </source>
</reference>
<dbReference type="SUPFAM" id="SSF53850">
    <property type="entry name" value="Periplasmic binding protein-like II"/>
    <property type="match status" value="1"/>
</dbReference>
<dbReference type="CDD" id="cd13653">
    <property type="entry name" value="PBP2_phosphate_like_1"/>
    <property type="match status" value="1"/>
</dbReference>
<keyword evidence="1 3" id="KW-0732">Signal</keyword>
<dbReference type="PANTHER" id="PTHR30570:SF1">
    <property type="entry name" value="PHOSPHATE-BINDING PROTEIN PSTS"/>
    <property type="match status" value="1"/>
</dbReference>
<dbReference type="InterPro" id="IPR006665">
    <property type="entry name" value="OmpA-like"/>
</dbReference>
<name>A0ABV7WNQ7_9GAMM</name>
<evidence type="ECO:0000259" key="4">
    <source>
        <dbReference type="PROSITE" id="PS51123"/>
    </source>
</evidence>
<evidence type="ECO:0000256" key="1">
    <source>
        <dbReference type="ARBA" id="ARBA00022729"/>
    </source>
</evidence>
<evidence type="ECO:0000313" key="6">
    <source>
        <dbReference type="Proteomes" id="UP001595710"/>
    </source>
</evidence>
<dbReference type="PANTHER" id="PTHR30570">
    <property type="entry name" value="PERIPLASMIC PHOSPHATE BINDING COMPONENT OF PHOSPHATE ABC TRANSPORTER"/>
    <property type="match status" value="1"/>
</dbReference>
<dbReference type="SUPFAM" id="SSF103088">
    <property type="entry name" value="OmpA-like"/>
    <property type="match status" value="1"/>
</dbReference>
<dbReference type="Gene3D" id="3.40.190.10">
    <property type="entry name" value="Periplasmic binding protein-like II"/>
    <property type="match status" value="2"/>
</dbReference>
<dbReference type="RefSeq" id="WP_290281081.1">
    <property type="nucleotide sequence ID" value="NZ_JAUFQI010000001.1"/>
</dbReference>
<evidence type="ECO:0000313" key="5">
    <source>
        <dbReference type="EMBL" id="MFC3700727.1"/>
    </source>
</evidence>
<comment type="caution">
    <text evidence="5">The sequence shown here is derived from an EMBL/GenBank/DDBJ whole genome shotgun (WGS) entry which is preliminary data.</text>
</comment>
<dbReference type="PROSITE" id="PS51123">
    <property type="entry name" value="OMPA_2"/>
    <property type="match status" value="1"/>
</dbReference>
<dbReference type="InterPro" id="IPR050811">
    <property type="entry name" value="Phosphate_ABC_transporter"/>
</dbReference>
<gene>
    <name evidence="5" type="ORF">ACFOND_03665</name>
</gene>
<dbReference type="Proteomes" id="UP001595710">
    <property type="component" value="Unassembled WGS sequence"/>
</dbReference>
<evidence type="ECO:0000256" key="3">
    <source>
        <dbReference type="SAM" id="SignalP"/>
    </source>
</evidence>
<dbReference type="InterPro" id="IPR024370">
    <property type="entry name" value="PBP_domain"/>
</dbReference>
<dbReference type="Pfam" id="PF00691">
    <property type="entry name" value="OmpA"/>
    <property type="match status" value="1"/>
</dbReference>
<dbReference type="InterPro" id="IPR036737">
    <property type="entry name" value="OmpA-like_sf"/>
</dbReference>
<keyword evidence="6" id="KW-1185">Reference proteome</keyword>
<organism evidence="5 6">
    <name type="scientific">Reinekea marina</name>
    <dbReference type="NCBI Taxonomy" id="1310421"/>
    <lineage>
        <taxon>Bacteria</taxon>
        <taxon>Pseudomonadati</taxon>
        <taxon>Pseudomonadota</taxon>
        <taxon>Gammaproteobacteria</taxon>
        <taxon>Oceanospirillales</taxon>
        <taxon>Saccharospirillaceae</taxon>
        <taxon>Reinekea</taxon>
    </lineage>
</organism>
<feature type="chain" id="PRO_5045219626" evidence="3">
    <location>
        <begin position="22"/>
        <end position="449"/>
    </location>
</feature>
<proteinExistence type="predicted"/>
<dbReference type="Pfam" id="PF12849">
    <property type="entry name" value="PBP_like_2"/>
    <property type="match status" value="1"/>
</dbReference>
<feature type="signal peptide" evidence="3">
    <location>
        <begin position="1"/>
        <end position="21"/>
    </location>
</feature>
<feature type="domain" description="OmpA-like" evidence="4">
    <location>
        <begin position="335"/>
        <end position="449"/>
    </location>
</feature>
<dbReference type="Gene3D" id="3.30.1330.60">
    <property type="entry name" value="OmpA-like domain"/>
    <property type="match status" value="1"/>
</dbReference>
<accession>A0ABV7WNQ7</accession>
<protein>
    <submittedName>
        <fullName evidence="5">Substrate-binding domain-containing protein</fullName>
    </submittedName>
</protein>
<sequence>MKKANALFLLLTLFLAPLSYSTTLELNKPSLNSRGYLFEIHGSNTIGAHLAPTLVEQWLRHHQFETIERRKTTLTNEVEIWARTPASGMTIKVKIAAHGSSTGFLKLQSNIADIAAASRPVKHSENALFPSINLAQYENETVLAIDGLAIIAHPALNISHLTITQLGQIFSGEITNWADLGGPNLDVTVHSRDGNSGTFDTFKALVLSRGYSLTEEALRYESNEALSRQVAMSPGAIGFTAFASIGQAKVIAIVDGESLPMPPVTTSIATEDYPLSRRLYLYQANTENNYALDFLSFVKSQAGQRSVEQAGFVSQNLSEVQIPPNEHMPQGYRFLVSQAHRLTTNFRFVPGTKQLDNKALDDLERLSNYMNRPENQTREVFLVGFVNKQSNEFRAQILSEARVQSVKNKLRLTGVETNAMTGYGELNPVSDNSDERYALRNQRVEVWIK</sequence>
<dbReference type="EMBL" id="JBHRYN010000006">
    <property type="protein sequence ID" value="MFC3700727.1"/>
    <property type="molecule type" value="Genomic_DNA"/>
</dbReference>